<dbReference type="EMBL" id="KZ678134">
    <property type="protein sequence ID" value="PSN68493.1"/>
    <property type="molecule type" value="Genomic_DNA"/>
</dbReference>
<dbReference type="GO" id="GO:0016020">
    <property type="term" value="C:membrane"/>
    <property type="evidence" value="ECO:0007669"/>
    <property type="project" value="UniProtKB-SubCell"/>
</dbReference>
<comment type="subcellular location">
    <subcellularLocation>
        <location evidence="1">Membrane</location>
        <topology evidence="1">Multi-pass membrane protein</topology>
    </subcellularLocation>
</comment>
<keyword evidence="3 5" id="KW-1133">Transmembrane helix</keyword>
<keyword evidence="8" id="KW-1185">Reference proteome</keyword>
<dbReference type="Proteomes" id="UP000240883">
    <property type="component" value="Unassembled WGS sequence"/>
</dbReference>
<reference evidence="7 8" key="1">
    <citation type="journal article" date="2018" name="Front. Microbiol.">
        <title>Genome-Wide Analysis of Corynespora cassiicola Leaf Fall Disease Putative Effectors.</title>
        <authorList>
            <person name="Lopez D."/>
            <person name="Ribeiro S."/>
            <person name="Label P."/>
            <person name="Fumanal B."/>
            <person name="Venisse J.S."/>
            <person name="Kohler A."/>
            <person name="de Oliveira R.R."/>
            <person name="Labutti K."/>
            <person name="Lipzen A."/>
            <person name="Lail K."/>
            <person name="Bauer D."/>
            <person name="Ohm R.A."/>
            <person name="Barry K.W."/>
            <person name="Spatafora J."/>
            <person name="Grigoriev I.V."/>
            <person name="Martin F.M."/>
            <person name="Pujade-Renaud V."/>
        </authorList>
    </citation>
    <scope>NUCLEOTIDE SEQUENCE [LARGE SCALE GENOMIC DNA]</scope>
    <source>
        <strain evidence="7 8">Philippines</strain>
    </source>
</reference>
<sequence length="162" mass="17580">MAVNWVLPMRGVQAALSVVVLGLMGYVSSWWATHWRQMAPVEVIFIIFASVISIIASSALLIVPWKMARVAEQTAPKLALISFEMFTMFCWFGGFVALAVFLSDRICFGTVCSVAKAGTALSAFTWLLWAVTAVFSVIGLFKGGRGSAKGTNEPKVEMHQGV</sequence>
<dbReference type="PANTHER" id="PTHR37451">
    <property type="entry name" value="MARVEL DOMAIN"/>
    <property type="match status" value="1"/>
</dbReference>
<proteinExistence type="predicted"/>
<feature type="domain" description="MARVEL" evidence="6">
    <location>
        <begin position="8"/>
        <end position="135"/>
    </location>
</feature>
<evidence type="ECO:0000313" key="7">
    <source>
        <dbReference type="EMBL" id="PSN68493.1"/>
    </source>
</evidence>
<feature type="transmembrane region" description="Helical" evidence="5">
    <location>
        <begin position="12"/>
        <end position="31"/>
    </location>
</feature>
<feature type="transmembrane region" description="Helical" evidence="5">
    <location>
        <begin position="123"/>
        <end position="141"/>
    </location>
</feature>
<evidence type="ECO:0000256" key="2">
    <source>
        <dbReference type="ARBA" id="ARBA00022692"/>
    </source>
</evidence>
<dbReference type="STRING" id="1448308.A0A2T2NSV8"/>
<evidence type="ECO:0000259" key="6">
    <source>
        <dbReference type="Pfam" id="PF01284"/>
    </source>
</evidence>
<evidence type="ECO:0000256" key="4">
    <source>
        <dbReference type="ARBA" id="ARBA00023136"/>
    </source>
</evidence>
<accession>A0A2T2NSV8</accession>
<feature type="transmembrane region" description="Helical" evidence="5">
    <location>
        <begin position="43"/>
        <end position="66"/>
    </location>
</feature>
<keyword evidence="2 5" id="KW-0812">Transmembrane</keyword>
<evidence type="ECO:0000256" key="3">
    <source>
        <dbReference type="ARBA" id="ARBA00022989"/>
    </source>
</evidence>
<dbReference type="PANTHER" id="PTHR37451:SF1">
    <property type="entry name" value="MARVEL DOMAIN-CONTAINING PROTEIN"/>
    <property type="match status" value="1"/>
</dbReference>
<dbReference type="Pfam" id="PF01284">
    <property type="entry name" value="MARVEL"/>
    <property type="match status" value="1"/>
</dbReference>
<protein>
    <recommendedName>
        <fullName evidence="6">MARVEL domain-containing protein</fullName>
    </recommendedName>
</protein>
<dbReference type="OrthoDB" id="2117453at2759"/>
<evidence type="ECO:0000313" key="8">
    <source>
        <dbReference type="Proteomes" id="UP000240883"/>
    </source>
</evidence>
<feature type="transmembrane region" description="Helical" evidence="5">
    <location>
        <begin position="78"/>
        <end position="103"/>
    </location>
</feature>
<evidence type="ECO:0000256" key="1">
    <source>
        <dbReference type="ARBA" id="ARBA00004141"/>
    </source>
</evidence>
<dbReference type="AlphaFoldDB" id="A0A2T2NSV8"/>
<dbReference type="InterPro" id="IPR008253">
    <property type="entry name" value="Marvel"/>
</dbReference>
<gene>
    <name evidence="7" type="ORF">BS50DRAFT_634058</name>
</gene>
<name>A0A2T2NSV8_CORCC</name>
<keyword evidence="4 5" id="KW-0472">Membrane</keyword>
<organism evidence="7 8">
    <name type="scientific">Corynespora cassiicola Philippines</name>
    <dbReference type="NCBI Taxonomy" id="1448308"/>
    <lineage>
        <taxon>Eukaryota</taxon>
        <taxon>Fungi</taxon>
        <taxon>Dikarya</taxon>
        <taxon>Ascomycota</taxon>
        <taxon>Pezizomycotina</taxon>
        <taxon>Dothideomycetes</taxon>
        <taxon>Pleosporomycetidae</taxon>
        <taxon>Pleosporales</taxon>
        <taxon>Corynesporascaceae</taxon>
        <taxon>Corynespora</taxon>
    </lineage>
</organism>
<evidence type="ECO:0000256" key="5">
    <source>
        <dbReference type="SAM" id="Phobius"/>
    </source>
</evidence>